<dbReference type="EMBL" id="PPEG02000003">
    <property type="protein sequence ID" value="PWN62926.1"/>
    <property type="molecule type" value="Genomic_DNA"/>
</dbReference>
<dbReference type="Proteomes" id="UP000236413">
    <property type="component" value="Unassembled WGS sequence"/>
</dbReference>
<gene>
    <name evidence="1" type="ORF">C1634_009135</name>
</gene>
<protein>
    <submittedName>
        <fullName evidence="1">Uncharacterized protein</fullName>
    </submittedName>
</protein>
<reference evidence="1 2" key="1">
    <citation type="submission" date="2018-04" db="EMBL/GenBank/DDBJ databases">
        <title>Chryseobacterium oncorhynchi 701B-08T from rainbow trout, and Chryseobacterium viscerum 687B-08T from diseased fish.</title>
        <authorList>
            <person name="Jeong J.-J."/>
            <person name="Lee Y.J."/>
            <person name="Pathiraja D."/>
            <person name="Park B."/>
            <person name="Choi I.-G."/>
            <person name="Kim K.D."/>
        </authorList>
    </citation>
    <scope>NUCLEOTIDE SEQUENCE [LARGE SCALE GENOMIC DNA]</scope>
    <source>
        <strain evidence="1 2">687B-08</strain>
    </source>
</reference>
<name>A0A316WQY0_9FLAO</name>
<sequence length="162" mass="19357">MELSTEQLRSHSISFDMAVSRLKIIIKGLNDALTYLRCEELGIDWWGTINEKYEHESIYNLAILAFEHYLETILTDFKIFDEEDNSQLYYSEPNISLIFILAKYIKNELEFPQKALNHYNLNIHDYPVYNGIIALNPQKDLEEIIKQMQNWRNKIINIYYQK</sequence>
<dbReference type="AlphaFoldDB" id="A0A316WQY0"/>
<proteinExistence type="predicted"/>
<comment type="caution">
    <text evidence="1">The sequence shown here is derived from an EMBL/GenBank/DDBJ whole genome shotgun (WGS) entry which is preliminary data.</text>
</comment>
<organism evidence="1 2">
    <name type="scientific">Chryseobacterium viscerum</name>
    <dbReference type="NCBI Taxonomy" id="1037377"/>
    <lineage>
        <taxon>Bacteria</taxon>
        <taxon>Pseudomonadati</taxon>
        <taxon>Bacteroidota</taxon>
        <taxon>Flavobacteriia</taxon>
        <taxon>Flavobacteriales</taxon>
        <taxon>Weeksellaceae</taxon>
        <taxon>Chryseobacterium group</taxon>
        <taxon>Chryseobacterium</taxon>
    </lineage>
</organism>
<evidence type="ECO:0000313" key="2">
    <source>
        <dbReference type="Proteomes" id="UP000236413"/>
    </source>
</evidence>
<evidence type="ECO:0000313" key="1">
    <source>
        <dbReference type="EMBL" id="PWN62926.1"/>
    </source>
</evidence>
<accession>A0A316WQY0</accession>
<dbReference type="RefSeq" id="WP_103233607.1">
    <property type="nucleotide sequence ID" value="NZ_PPEG02000003.1"/>
</dbReference>